<dbReference type="AlphaFoldDB" id="A0AAV5RRW4"/>
<dbReference type="PANTHER" id="PTHR43885">
    <property type="entry name" value="HALOACID DEHALOGENASE-LIKE HYDROLASE"/>
    <property type="match status" value="1"/>
</dbReference>
<dbReference type="SFLD" id="SFLDS00003">
    <property type="entry name" value="Haloacid_Dehalogenase"/>
    <property type="match status" value="1"/>
</dbReference>
<dbReference type="Gene3D" id="3.40.50.1000">
    <property type="entry name" value="HAD superfamily/HAD-like"/>
    <property type="match status" value="1"/>
</dbReference>
<dbReference type="GO" id="GO:0016791">
    <property type="term" value="F:phosphatase activity"/>
    <property type="evidence" value="ECO:0007669"/>
    <property type="project" value="UniProtKB-ARBA"/>
</dbReference>
<dbReference type="Pfam" id="PF00702">
    <property type="entry name" value="Hydrolase"/>
    <property type="match status" value="1"/>
</dbReference>
<dbReference type="NCBIfam" id="TIGR01549">
    <property type="entry name" value="HAD-SF-IA-v1"/>
    <property type="match status" value="1"/>
</dbReference>
<accession>A0AAV5RRW4</accession>
<dbReference type="EMBL" id="BTGD01000001">
    <property type="protein sequence ID" value="GMM54153.1"/>
    <property type="molecule type" value="Genomic_DNA"/>
</dbReference>
<gene>
    <name evidence="1" type="ORF">DAKH74_007690</name>
</gene>
<dbReference type="CDD" id="cd07505">
    <property type="entry name" value="HAD_BPGM-like"/>
    <property type="match status" value="1"/>
</dbReference>
<dbReference type="PANTHER" id="PTHR43885:SF1">
    <property type="entry name" value="SUPERFAMILY HYDROLASE, PUTATIVE (AFU_ORTHOLOGUE AFUA_4G13290)-RELATED"/>
    <property type="match status" value="1"/>
</dbReference>
<keyword evidence="2" id="KW-1185">Reference proteome</keyword>
<sequence length="221" mass="24842">MSKVSGITNTRAIKALVFDMDGTLCIPQPWMFPAMRKAIGLEDKSIDILKFIDDLPTEEQKEKAHAGIHKVEEDAMNEMEPQPGLSTLMEYLTSHGYPKSICTRNVITPVNYLVSKFIPANCRNFDHIVTRDFRPTKPNPDPLLHIAKQSLLSPSQLIMVGDSMDDMRSGRTAGCVTVLLKNHVNGHILQDHKEFVDYPIDSLLEIIDILKKLNMESGEVN</sequence>
<dbReference type="Gene3D" id="1.10.260.80">
    <property type="match status" value="1"/>
</dbReference>
<dbReference type="InterPro" id="IPR036412">
    <property type="entry name" value="HAD-like_sf"/>
</dbReference>
<reference evidence="1 2" key="1">
    <citation type="journal article" date="2023" name="Elife">
        <title>Identification of key yeast species and microbe-microbe interactions impacting larval growth of Drosophila in the wild.</title>
        <authorList>
            <person name="Mure A."/>
            <person name="Sugiura Y."/>
            <person name="Maeda R."/>
            <person name="Honda K."/>
            <person name="Sakurai N."/>
            <person name="Takahashi Y."/>
            <person name="Watada M."/>
            <person name="Katoh T."/>
            <person name="Gotoh A."/>
            <person name="Gotoh Y."/>
            <person name="Taniguchi I."/>
            <person name="Nakamura K."/>
            <person name="Hayashi T."/>
            <person name="Katayama T."/>
            <person name="Uemura T."/>
            <person name="Hattori Y."/>
        </authorList>
    </citation>
    <scope>NUCLEOTIDE SEQUENCE [LARGE SCALE GENOMIC DNA]</scope>
    <source>
        <strain evidence="1 2">KH-74</strain>
    </source>
</reference>
<dbReference type="SUPFAM" id="SSF56784">
    <property type="entry name" value="HAD-like"/>
    <property type="match status" value="1"/>
</dbReference>
<proteinExistence type="predicted"/>
<keyword evidence="1" id="KW-0378">Hydrolase</keyword>
<dbReference type="Proteomes" id="UP001377567">
    <property type="component" value="Unassembled WGS sequence"/>
</dbReference>
<dbReference type="SFLD" id="SFLDG01129">
    <property type="entry name" value="C1.5:_HAD__Beta-PGM__Phosphata"/>
    <property type="match status" value="1"/>
</dbReference>
<organism evidence="1 2">
    <name type="scientific">Maudiozyma humilis</name>
    <name type="common">Sour dough yeast</name>
    <name type="synonym">Kazachstania humilis</name>
    <dbReference type="NCBI Taxonomy" id="51915"/>
    <lineage>
        <taxon>Eukaryota</taxon>
        <taxon>Fungi</taxon>
        <taxon>Dikarya</taxon>
        <taxon>Ascomycota</taxon>
        <taxon>Saccharomycotina</taxon>
        <taxon>Saccharomycetes</taxon>
        <taxon>Saccharomycetales</taxon>
        <taxon>Saccharomycetaceae</taxon>
        <taxon>Maudiozyma</taxon>
    </lineage>
</organism>
<dbReference type="InterPro" id="IPR023214">
    <property type="entry name" value="HAD_sf"/>
</dbReference>
<protein>
    <submittedName>
        <fullName evidence="1">Haloacid dehalogenase-like hydrolase</fullName>
    </submittedName>
</protein>
<comment type="caution">
    <text evidence="1">The sequence shown here is derived from an EMBL/GenBank/DDBJ whole genome shotgun (WGS) entry which is preliminary data.</text>
</comment>
<evidence type="ECO:0000313" key="1">
    <source>
        <dbReference type="EMBL" id="GMM54153.1"/>
    </source>
</evidence>
<name>A0AAV5RRW4_MAUHU</name>
<evidence type="ECO:0000313" key="2">
    <source>
        <dbReference type="Proteomes" id="UP001377567"/>
    </source>
</evidence>
<dbReference type="InterPro" id="IPR006439">
    <property type="entry name" value="HAD-SF_hydro_IA"/>
</dbReference>
<dbReference type="NCBIfam" id="TIGR01509">
    <property type="entry name" value="HAD-SF-IA-v3"/>
    <property type="match status" value="1"/>
</dbReference>